<organism evidence="1 2">
    <name type="scientific">Psychrobacter saeujeotis</name>
    <dbReference type="NCBI Taxonomy" id="3143436"/>
    <lineage>
        <taxon>Bacteria</taxon>
        <taxon>Pseudomonadati</taxon>
        <taxon>Pseudomonadota</taxon>
        <taxon>Gammaproteobacteria</taxon>
        <taxon>Moraxellales</taxon>
        <taxon>Moraxellaceae</taxon>
        <taxon>Psychrobacter</taxon>
    </lineage>
</organism>
<dbReference type="EMBL" id="JBDGHN010000007">
    <property type="protein sequence ID" value="MEN2752332.1"/>
    <property type="molecule type" value="Genomic_DNA"/>
</dbReference>
<evidence type="ECO:0000313" key="1">
    <source>
        <dbReference type="EMBL" id="MEN2752332.1"/>
    </source>
</evidence>
<dbReference type="InterPro" id="IPR010260">
    <property type="entry name" value="AlpA"/>
</dbReference>
<dbReference type="Proteomes" id="UP001461960">
    <property type="component" value="Unassembled WGS sequence"/>
</dbReference>
<dbReference type="RefSeq" id="WP_201558912.1">
    <property type="nucleotide sequence ID" value="NZ_JBDGHN010000007.1"/>
</dbReference>
<evidence type="ECO:0000313" key="2">
    <source>
        <dbReference type="Proteomes" id="UP001461960"/>
    </source>
</evidence>
<dbReference type="Gene3D" id="1.10.238.160">
    <property type="match status" value="1"/>
</dbReference>
<proteinExistence type="predicted"/>
<keyword evidence="2" id="KW-1185">Reference proteome</keyword>
<protein>
    <submittedName>
        <fullName evidence="1">AlpA family phage regulatory protein</fullName>
    </submittedName>
</protein>
<sequence length="100" mass="11189">MTLIDQYLRMADLANQPERKAKAYTTRSGQQRTVTAKTATRGITGFSAKHIYHLINEGKFPAPVKIGRASLWRLSEINNWLESHAQPSDDHANANVKKGV</sequence>
<accession>A0ABU9XAA4</accession>
<reference evidence="1 2" key="1">
    <citation type="submission" date="2024-05" db="EMBL/GenBank/DDBJ databases">
        <authorList>
            <person name="Kim H.-Y."/>
            <person name="Kim E."/>
            <person name="Cai Y."/>
            <person name="Yang S.-M."/>
            <person name="Lee W."/>
        </authorList>
    </citation>
    <scope>NUCLEOTIDE SEQUENCE [LARGE SCALE GENOMIC DNA]</scope>
    <source>
        <strain evidence="1 2">FBL11</strain>
    </source>
</reference>
<dbReference type="Pfam" id="PF05930">
    <property type="entry name" value="Phage_AlpA"/>
    <property type="match status" value="1"/>
</dbReference>
<comment type="caution">
    <text evidence="1">The sequence shown here is derived from an EMBL/GenBank/DDBJ whole genome shotgun (WGS) entry which is preliminary data.</text>
</comment>
<name>A0ABU9XAA4_9GAMM</name>
<gene>
    <name evidence="1" type="ORF">AAIR29_11905</name>
</gene>